<comment type="pathway">
    <text evidence="10 11">Cell wall biogenesis; peptidoglycan biosynthesis.</text>
</comment>
<evidence type="ECO:0000259" key="13">
    <source>
        <dbReference type="Pfam" id="PF02875"/>
    </source>
</evidence>
<dbReference type="InterPro" id="IPR000713">
    <property type="entry name" value="Mur_ligase_N"/>
</dbReference>
<dbReference type="Gene3D" id="3.90.190.20">
    <property type="entry name" value="Mur ligase, C-terminal domain"/>
    <property type="match status" value="1"/>
</dbReference>
<dbReference type="PANTHER" id="PTHR43024:SF1">
    <property type="entry name" value="UDP-N-ACETYLMURAMOYL-TRIPEPTIDE--D-ALANYL-D-ALANINE LIGASE"/>
    <property type="match status" value="1"/>
</dbReference>
<organism evidence="15 16">
    <name type="scientific">Acuticoccus mangrovi</name>
    <dbReference type="NCBI Taxonomy" id="2796142"/>
    <lineage>
        <taxon>Bacteria</taxon>
        <taxon>Pseudomonadati</taxon>
        <taxon>Pseudomonadota</taxon>
        <taxon>Alphaproteobacteria</taxon>
        <taxon>Hyphomicrobiales</taxon>
        <taxon>Amorphaceae</taxon>
        <taxon>Acuticoccus</taxon>
    </lineage>
</organism>
<keyword evidence="9 10" id="KW-0961">Cell wall biogenesis/degradation</keyword>
<dbReference type="Gene3D" id="3.40.1390.10">
    <property type="entry name" value="MurE/MurF, N-terminal domain"/>
    <property type="match status" value="1"/>
</dbReference>
<evidence type="ECO:0000256" key="3">
    <source>
        <dbReference type="ARBA" id="ARBA00022618"/>
    </source>
</evidence>
<evidence type="ECO:0000256" key="5">
    <source>
        <dbReference type="ARBA" id="ARBA00022840"/>
    </source>
</evidence>
<keyword evidence="16" id="KW-1185">Reference proteome</keyword>
<dbReference type="SUPFAM" id="SSF53623">
    <property type="entry name" value="MurD-like peptide ligases, catalytic domain"/>
    <property type="match status" value="1"/>
</dbReference>
<evidence type="ECO:0000256" key="11">
    <source>
        <dbReference type="RuleBase" id="RU004136"/>
    </source>
</evidence>
<keyword evidence="1 10" id="KW-0963">Cytoplasm</keyword>
<dbReference type="Pfam" id="PF02875">
    <property type="entry name" value="Mur_ligase_C"/>
    <property type="match status" value="1"/>
</dbReference>
<evidence type="ECO:0000256" key="8">
    <source>
        <dbReference type="ARBA" id="ARBA00023306"/>
    </source>
</evidence>
<evidence type="ECO:0000256" key="10">
    <source>
        <dbReference type="HAMAP-Rule" id="MF_02019"/>
    </source>
</evidence>
<dbReference type="SUPFAM" id="SSF63418">
    <property type="entry name" value="MurE/MurF N-terminal domain"/>
    <property type="match status" value="1"/>
</dbReference>
<dbReference type="InterPro" id="IPR035911">
    <property type="entry name" value="MurE/MurF_N"/>
</dbReference>
<keyword evidence="6 10" id="KW-0133">Cell shape</keyword>
<comment type="catalytic activity">
    <reaction evidence="10 11">
        <text>D-alanyl-D-alanine + UDP-N-acetyl-alpha-D-muramoyl-L-alanyl-gamma-D-glutamyl-meso-2,6-diaminopimelate + ATP = UDP-N-acetyl-alpha-D-muramoyl-L-alanyl-gamma-D-glutamyl-meso-2,6-diaminopimeloyl-D-alanyl-D-alanine + ADP + phosphate + H(+)</text>
        <dbReference type="Rhea" id="RHEA:28374"/>
        <dbReference type="ChEBI" id="CHEBI:15378"/>
        <dbReference type="ChEBI" id="CHEBI:30616"/>
        <dbReference type="ChEBI" id="CHEBI:43474"/>
        <dbReference type="ChEBI" id="CHEBI:57822"/>
        <dbReference type="ChEBI" id="CHEBI:61386"/>
        <dbReference type="ChEBI" id="CHEBI:83905"/>
        <dbReference type="ChEBI" id="CHEBI:456216"/>
        <dbReference type="EC" id="6.3.2.10"/>
    </reaction>
</comment>
<dbReference type="InterPro" id="IPR005863">
    <property type="entry name" value="UDP-N-AcMur_synth"/>
</dbReference>
<dbReference type="InterPro" id="IPR004101">
    <property type="entry name" value="Mur_ligase_C"/>
</dbReference>
<evidence type="ECO:0000256" key="7">
    <source>
        <dbReference type="ARBA" id="ARBA00022984"/>
    </source>
</evidence>
<keyword evidence="7 10" id="KW-0573">Peptidoglycan synthesis</keyword>
<name>A0A934MJW4_9HYPH</name>
<dbReference type="GO" id="GO:0005737">
    <property type="term" value="C:cytoplasm"/>
    <property type="evidence" value="ECO:0007669"/>
    <property type="project" value="UniProtKB-SubCell"/>
</dbReference>
<accession>A0A934MJW4</accession>
<evidence type="ECO:0000256" key="2">
    <source>
        <dbReference type="ARBA" id="ARBA00022598"/>
    </source>
</evidence>
<comment type="function">
    <text evidence="10 11">Involved in cell wall formation. Catalyzes the final step in the synthesis of UDP-N-acetylmuramoyl-pentapeptide, the precursor of murein.</text>
</comment>
<evidence type="ECO:0000313" key="15">
    <source>
        <dbReference type="EMBL" id="MBJ3774944.1"/>
    </source>
</evidence>
<dbReference type="InterPro" id="IPR013221">
    <property type="entry name" value="Mur_ligase_cen"/>
</dbReference>
<proteinExistence type="inferred from homology"/>
<comment type="subcellular location">
    <subcellularLocation>
        <location evidence="10 11">Cytoplasm</location>
    </subcellularLocation>
</comment>
<dbReference type="InterPro" id="IPR036615">
    <property type="entry name" value="Mur_ligase_C_dom_sf"/>
</dbReference>
<dbReference type="InterPro" id="IPR036565">
    <property type="entry name" value="Mur-like_cat_sf"/>
</dbReference>
<sequence length="462" mass="47912">MTDTLWTLSELAAITGGELVGADPDTPVTGMSIDTRTLQPGDAFFAIKGVSMDGHRFVPDALEKGAAVAVVSEGEAERALGVADVLQALEAVGVAARGRLPHHVPVIAVTGSAGKTGTKEMMRLAFGVAGSVHASAASYNNHWGVPLSLARTPASAEAAVFEIGMNHAGEIRPLTKMVRPTIAVITTVEAAHLEFFDSVAAIADAKAEIFEGLEPDGTAILPADNAHIGRLMAAAKAVGAHIVTFGTGEDADVRLLSHDAGGVVADVFGTHLDYRLAEPGLHVAKNSLAVIAALYIAGFDIPEGAAALAAWRAPKGRGRQVRLRPGGGDALLLDDAFNANPAAMAAAIATFAKVPATRRIAILGDMLELGPTAEDLHRGLAPLLVDADTRIVHTVGTMTKHLRDALPFELRGHHADTAAELIEHLDPIEVGDVVLVKASKAMGLSAVVEAIETRYGLDRADV</sequence>
<dbReference type="Pfam" id="PF08245">
    <property type="entry name" value="Mur_ligase_M"/>
    <property type="match status" value="1"/>
</dbReference>
<dbReference type="SUPFAM" id="SSF53244">
    <property type="entry name" value="MurD-like peptide ligases, peptide-binding domain"/>
    <property type="match status" value="1"/>
</dbReference>
<keyword evidence="4 10" id="KW-0547">Nucleotide-binding</keyword>
<dbReference type="NCBIfam" id="TIGR01143">
    <property type="entry name" value="murF"/>
    <property type="match status" value="1"/>
</dbReference>
<evidence type="ECO:0000259" key="14">
    <source>
        <dbReference type="Pfam" id="PF08245"/>
    </source>
</evidence>
<comment type="similarity">
    <text evidence="10">Belongs to the MurCDEF family. MurF subfamily.</text>
</comment>
<keyword evidence="5 10" id="KW-0067">ATP-binding</keyword>
<dbReference type="EMBL" id="JAEKJA010000003">
    <property type="protein sequence ID" value="MBJ3774944.1"/>
    <property type="molecule type" value="Genomic_DNA"/>
</dbReference>
<dbReference type="GO" id="GO:0008360">
    <property type="term" value="P:regulation of cell shape"/>
    <property type="evidence" value="ECO:0007669"/>
    <property type="project" value="UniProtKB-KW"/>
</dbReference>
<keyword evidence="3 10" id="KW-0132">Cell division</keyword>
<dbReference type="Proteomes" id="UP000609531">
    <property type="component" value="Unassembled WGS sequence"/>
</dbReference>
<feature type="domain" description="Mur ligase C-terminal" evidence="13">
    <location>
        <begin position="329"/>
        <end position="439"/>
    </location>
</feature>
<gene>
    <name evidence="10 15" type="primary">murF</name>
    <name evidence="15" type="ORF">JCR33_04550</name>
</gene>
<protein>
    <recommendedName>
        <fullName evidence="10 11">UDP-N-acetylmuramoyl-tripeptide--D-alanyl-D-alanine ligase</fullName>
        <ecNumber evidence="10 11">6.3.2.10</ecNumber>
    </recommendedName>
    <alternativeName>
        <fullName evidence="10">D-alanyl-D-alanine-adding enzyme</fullName>
    </alternativeName>
</protein>
<feature type="domain" description="Mur ligase N-terminal catalytic" evidence="12">
    <location>
        <begin position="28"/>
        <end position="75"/>
    </location>
</feature>
<evidence type="ECO:0000256" key="4">
    <source>
        <dbReference type="ARBA" id="ARBA00022741"/>
    </source>
</evidence>
<dbReference type="GO" id="GO:0009252">
    <property type="term" value="P:peptidoglycan biosynthetic process"/>
    <property type="evidence" value="ECO:0007669"/>
    <property type="project" value="UniProtKB-UniRule"/>
</dbReference>
<dbReference type="RefSeq" id="WP_198880845.1">
    <property type="nucleotide sequence ID" value="NZ_JAEKJA010000003.1"/>
</dbReference>
<dbReference type="Pfam" id="PF01225">
    <property type="entry name" value="Mur_ligase"/>
    <property type="match status" value="1"/>
</dbReference>
<dbReference type="AlphaFoldDB" id="A0A934MJW4"/>
<dbReference type="GO" id="GO:0047480">
    <property type="term" value="F:UDP-N-acetylmuramoyl-tripeptide-D-alanyl-D-alanine ligase activity"/>
    <property type="evidence" value="ECO:0007669"/>
    <property type="project" value="UniProtKB-UniRule"/>
</dbReference>
<comment type="caution">
    <text evidence="10">Lacks conserved residue(s) required for the propagation of feature annotation.</text>
</comment>
<dbReference type="HAMAP" id="MF_02019">
    <property type="entry name" value="MurF"/>
    <property type="match status" value="1"/>
</dbReference>
<dbReference type="EC" id="6.3.2.10" evidence="10 11"/>
<keyword evidence="2 10" id="KW-0436">Ligase</keyword>
<evidence type="ECO:0000256" key="6">
    <source>
        <dbReference type="ARBA" id="ARBA00022960"/>
    </source>
</evidence>
<evidence type="ECO:0000256" key="1">
    <source>
        <dbReference type="ARBA" id="ARBA00022490"/>
    </source>
</evidence>
<evidence type="ECO:0000259" key="12">
    <source>
        <dbReference type="Pfam" id="PF01225"/>
    </source>
</evidence>
<dbReference type="GO" id="GO:0051301">
    <property type="term" value="P:cell division"/>
    <property type="evidence" value="ECO:0007669"/>
    <property type="project" value="UniProtKB-KW"/>
</dbReference>
<dbReference type="PANTHER" id="PTHR43024">
    <property type="entry name" value="UDP-N-ACETYLMURAMOYL-TRIPEPTIDE--D-ALANYL-D-ALANINE LIGASE"/>
    <property type="match status" value="1"/>
</dbReference>
<feature type="domain" description="Mur ligase central" evidence="14">
    <location>
        <begin position="109"/>
        <end position="293"/>
    </location>
</feature>
<evidence type="ECO:0000313" key="16">
    <source>
        <dbReference type="Proteomes" id="UP000609531"/>
    </source>
</evidence>
<keyword evidence="8 10" id="KW-0131">Cell cycle</keyword>
<evidence type="ECO:0000256" key="9">
    <source>
        <dbReference type="ARBA" id="ARBA00023316"/>
    </source>
</evidence>
<dbReference type="Gene3D" id="3.40.1190.10">
    <property type="entry name" value="Mur-like, catalytic domain"/>
    <property type="match status" value="1"/>
</dbReference>
<comment type="caution">
    <text evidence="15">The sequence shown here is derived from an EMBL/GenBank/DDBJ whole genome shotgun (WGS) entry which is preliminary data.</text>
</comment>
<dbReference type="InterPro" id="IPR051046">
    <property type="entry name" value="MurCDEF_CellWall_CoF430Synth"/>
</dbReference>
<reference evidence="15" key="1">
    <citation type="submission" date="2020-12" db="EMBL/GenBank/DDBJ databases">
        <title>Bacterial taxonomy.</title>
        <authorList>
            <person name="Pan X."/>
        </authorList>
    </citation>
    <scope>NUCLEOTIDE SEQUENCE</scope>
    <source>
        <strain evidence="15">B2012</strain>
    </source>
</reference>
<dbReference type="GO" id="GO:0071555">
    <property type="term" value="P:cell wall organization"/>
    <property type="evidence" value="ECO:0007669"/>
    <property type="project" value="UniProtKB-KW"/>
</dbReference>
<dbReference type="GO" id="GO:0005524">
    <property type="term" value="F:ATP binding"/>
    <property type="evidence" value="ECO:0007669"/>
    <property type="project" value="UniProtKB-UniRule"/>
</dbReference>